<accession>A0A0R1QHC5</accession>
<sequence length="122" mass="14289">MENIAVITMNPATLTENVSDKTLFTPESKFFPEINAEKIIKIPNYVNFGDDVVNIFMNLNVKLPEKPEFQNMLDYIYFSHLVAFYLSQQDYDKLLFEDSDLRDKILVQFKNQEHYLGKTALL</sequence>
<dbReference type="PATRIC" id="fig|1423770.3.peg.152"/>
<protein>
    <submittedName>
        <fullName evidence="1">Uncharacterized protein</fullName>
    </submittedName>
</protein>
<proteinExistence type="predicted"/>
<dbReference type="RefSeq" id="WP_057887868.1">
    <property type="nucleotide sequence ID" value="NZ_AZEZ01000052.1"/>
</dbReference>
<dbReference type="OrthoDB" id="2295692at2"/>
<organism evidence="1 2">
    <name type="scientific">Companilactobacillus mindensis DSM 14500</name>
    <dbReference type="NCBI Taxonomy" id="1423770"/>
    <lineage>
        <taxon>Bacteria</taxon>
        <taxon>Bacillati</taxon>
        <taxon>Bacillota</taxon>
        <taxon>Bacilli</taxon>
        <taxon>Lactobacillales</taxon>
        <taxon>Lactobacillaceae</taxon>
        <taxon>Companilactobacillus</taxon>
    </lineage>
</organism>
<comment type="caution">
    <text evidence="1">The sequence shown here is derived from an EMBL/GenBank/DDBJ whole genome shotgun (WGS) entry which is preliminary data.</text>
</comment>
<dbReference type="AlphaFoldDB" id="A0A0R1QHC5"/>
<gene>
    <name evidence="1" type="ORF">FD29_GL000153</name>
</gene>
<reference evidence="1 2" key="1">
    <citation type="journal article" date="2015" name="Genome Announc.">
        <title>Expanding the biotechnology potential of lactobacilli through comparative genomics of 213 strains and associated genera.</title>
        <authorList>
            <person name="Sun Z."/>
            <person name="Harris H.M."/>
            <person name="McCann A."/>
            <person name="Guo C."/>
            <person name="Argimon S."/>
            <person name="Zhang W."/>
            <person name="Yang X."/>
            <person name="Jeffery I.B."/>
            <person name="Cooney J.C."/>
            <person name="Kagawa T.F."/>
            <person name="Liu W."/>
            <person name="Song Y."/>
            <person name="Salvetti E."/>
            <person name="Wrobel A."/>
            <person name="Rasinkangas P."/>
            <person name="Parkhill J."/>
            <person name="Rea M.C."/>
            <person name="O'Sullivan O."/>
            <person name="Ritari J."/>
            <person name="Douillard F.P."/>
            <person name="Paul Ross R."/>
            <person name="Yang R."/>
            <person name="Briner A.E."/>
            <person name="Felis G.E."/>
            <person name="de Vos W.M."/>
            <person name="Barrangou R."/>
            <person name="Klaenhammer T.R."/>
            <person name="Caufield P.W."/>
            <person name="Cui Y."/>
            <person name="Zhang H."/>
            <person name="O'Toole P.W."/>
        </authorList>
    </citation>
    <scope>NUCLEOTIDE SEQUENCE [LARGE SCALE GENOMIC DNA]</scope>
    <source>
        <strain evidence="1 2">DSM 14500</strain>
    </source>
</reference>
<dbReference type="EMBL" id="AZEZ01000052">
    <property type="protein sequence ID" value="KRL44262.1"/>
    <property type="molecule type" value="Genomic_DNA"/>
</dbReference>
<dbReference type="Proteomes" id="UP000050872">
    <property type="component" value="Unassembled WGS sequence"/>
</dbReference>
<evidence type="ECO:0000313" key="1">
    <source>
        <dbReference type="EMBL" id="KRL44262.1"/>
    </source>
</evidence>
<name>A0A0R1QHC5_9LACO</name>
<keyword evidence="2" id="KW-1185">Reference proteome</keyword>
<evidence type="ECO:0000313" key="2">
    <source>
        <dbReference type="Proteomes" id="UP000050872"/>
    </source>
</evidence>